<dbReference type="GO" id="GO:0003700">
    <property type="term" value="F:DNA-binding transcription factor activity"/>
    <property type="evidence" value="ECO:0007669"/>
    <property type="project" value="TreeGrafter"/>
</dbReference>
<evidence type="ECO:0000256" key="1">
    <source>
        <dbReference type="ARBA" id="ARBA00022491"/>
    </source>
</evidence>
<dbReference type="InterPro" id="IPR050109">
    <property type="entry name" value="HTH-type_TetR-like_transc_reg"/>
</dbReference>
<evidence type="ECO:0000256" key="2">
    <source>
        <dbReference type="ARBA" id="ARBA00023015"/>
    </source>
</evidence>
<sequence length="228" mass="25954">MLYSKIGRGVTFTQARCREGCFVTVREKPRRLGRPKQSEQTELTADRILNVASQLFIEHGYESVSTETVATACGVTKAMVYYYFQSKANLFLAAIQATMENVRVRTEQLLASDLPLYDRLLTIAFVRLRIHTPLSLELIMRGSEKSLTDEQFRAMKEAEERLIETVARAMRRAAERGEITPGDVQLYARMYLAALGVAKESLEAQEGALEDHAKRVLDLFWHGIEYRV</sequence>
<dbReference type="SUPFAM" id="SSF48498">
    <property type="entry name" value="Tetracyclin repressor-like, C-terminal domain"/>
    <property type="match status" value="1"/>
</dbReference>
<dbReference type="Gene3D" id="1.10.357.10">
    <property type="entry name" value="Tetracycline Repressor, domain 2"/>
    <property type="match status" value="1"/>
</dbReference>
<comment type="caution">
    <text evidence="7">The sequence shown here is derived from an EMBL/GenBank/DDBJ whole genome shotgun (WGS) entry which is preliminary data.</text>
</comment>
<evidence type="ECO:0000256" key="5">
    <source>
        <dbReference type="PROSITE-ProRule" id="PRU00335"/>
    </source>
</evidence>
<dbReference type="GO" id="GO:0000976">
    <property type="term" value="F:transcription cis-regulatory region binding"/>
    <property type="evidence" value="ECO:0007669"/>
    <property type="project" value="TreeGrafter"/>
</dbReference>
<evidence type="ECO:0000256" key="3">
    <source>
        <dbReference type="ARBA" id="ARBA00023125"/>
    </source>
</evidence>
<dbReference type="InterPro" id="IPR023772">
    <property type="entry name" value="DNA-bd_HTH_TetR-type_CS"/>
</dbReference>
<dbReference type="PROSITE" id="PS50977">
    <property type="entry name" value="HTH_TETR_2"/>
    <property type="match status" value="1"/>
</dbReference>
<proteinExistence type="predicted"/>
<dbReference type="PRINTS" id="PR00455">
    <property type="entry name" value="HTHTETR"/>
</dbReference>
<reference evidence="7 8" key="1">
    <citation type="submission" date="2017-02" db="EMBL/GenBank/DDBJ databases">
        <title>Draft genome of Acidibacillus ferrooxidans Huett2.</title>
        <authorList>
            <person name="Schopf S."/>
        </authorList>
    </citation>
    <scope>NUCLEOTIDE SEQUENCE [LARGE SCALE GENOMIC DNA]</scope>
    <source>
        <strain evidence="7 8">Huett2</strain>
    </source>
</reference>
<protein>
    <recommendedName>
        <fullName evidence="6">HTH tetR-type domain-containing protein</fullName>
    </recommendedName>
</protein>
<dbReference type="PANTHER" id="PTHR30055:SF175">
    <property type="entry name" value="HTH-TYPE TRANSCRIPTIONAL REPRESSOR KSTR2"/>
    <property type="match status" value="1"/>
</dbReference>
<dbReference type="InterPro" id="IPR036271">
    <property type="entry name" value="Tet_transcr_reg_TetR-rel_C_sf"/>
</dbReference>
<keyword evidence="1" id="KW-0678">Repressor</keyword>
<accession>A0A1V4ET58</accession>
<dbReference type="OrthoDB" id="2732116at2"/>
<dbReference type="EMBL" id="MWPS01000022">
    <property type="protein sequence ID" value="OPG16107.1"/>
    <property type="molecule type" value="Genomic_DNA"/>
</dbReference>
<dbReference type="InterPro" id="IPR009057">
    <property type="entry name" value="Homeodomain-like_sf"/>
</dbReference>
<keyword evidence="3 5" id="KW-0238">DNA-binding</keyword>
<dbReference type="PROSITE" id="PS01081">
    <property type="entry name" value="HTH_TETR_1"/>
    <property type="match status" value="1"/>
</dbReference>
<dbReference type="SUPFAM" id="SSF46689">
    <property type="entry name" value="Homeodomain-like"/>
    <property type="match status" value="1"/>
</dbReference>
<keyword evidence="4" id="KW-0804">Transcription</keyword>
<keyword evidence="8" id="KW-1185">Reference proteome</keyword>
<evidence type="ECO:0000313" key="8">
    <source>
        <dbReference type="Proteomes" id="UP000190229"/>
    </source>
</evidence>
<dbReference type="Pfam" id="PF00440">
    <property type="entry name" value="TetR_N"/>
    <property type="match status" value="1"/>
</dbReference>
<gene>
    <name evidence="7" type="ORF">B2M26_08675</name>
</gene>
<dbReference type="AlphaFoldDB" id="A0A1V4ET58"/>
<dbReference type="Gene3D" id="1.10.10.60">
    <property type="entry name" value="Homeodomain-like"/>
    <property type="match status" value="1"/>
</dbReference>
<evidence type="ECO:0000313" key="7">
    <source>
        <dbReference type="EMBL" id="OPG16107.1"/>
    </source>
</evidence>
<dbReference type="PANTHER" id="PTHR30055">
    <property type="entry name" value="HTH-TYPE TRANSCRIPTIONAL REGULATOR RUTR"/>
    <property type="match status" value="1"/>
</dbReference>
<dbReference type="Proteomes" id="UP000190229">
    <property type="component" value="Unassembled WGS sequence"/>
</dbReference>
<name>A0A1V4ET58_9BACL</name>
<keyword evidence="2" id="KW-0805">Transcription regulation</keyword>
<dbReference type="InterPro" id="IPR001647">
    <property type="entry name" value="HTH_TetR"/>
</dbReference>
<feature type="DNA-binding region" description="H-T-H motif" evidence="5">
    <location>
        <begin position="65"/>
        <end position="84"/>
    </location>
</feature>
<evidence type="ECO:0000259" key="6">
    <source>
        <dbReference type="PROSITE" id="PS50977"/>
    </source>
</evidence>
<evidence type="ECO:0000256" key="4">
    <source>
        <dbReference type="ARBA" id="ARBA00023163"/>
    </source>
</evidence>
<feature type="domain" description="HTH tetR-type" evidence="6">
    <location>
        <begin position="42"/>
        <end position="102"/>
    </location>
</feature>
<organism evidence="7 8">
    <name type="scientific">Ferroacidibacillus organovorans</name>
    <dbReference type="NCBI Taxonomy" id="1765683"/>
    <lineage>
        <taxon>Bacteria</taxon>
        <taxon>Bacillati</taxon>
        <taxon>Bacillota</taxon>
        <taxon>Bacilli</taxon>
        <taxon>Bacillales</taxon>
        <taxon>Alicyclobacillaceae</taxon>
        <taxon>Ferroacidibacillus</taxon>
    </lineage>
</organism>